<protein>
    <recommendedName>
        <fullName evidence="10">Amine oxidase domain-containing protein</fullName>
    </recommendedName>
</protein>
<evidence type="ECO:0000256" key="1">
    <source>
        <dbReference type="ARBA" id="ARBA00005855"/>
    </source>
</evidence>
<accession>E9GIZ5</accession>
<keyword evidence="4" id="KW-0274">FAD</keyword>
<dbReference type="Gene3D" id="3.50.50.60">
    <property type="entry name" value="FAD/NAD(P)-binding domain"/>
    <property type="match status" value="2"/>
</dbReference>
<evidence type="ECO:0000256" key="6">
    <source>
        <dbReference type="ARBA" id="ARBA00023027"/>
    </source>
</evidence>
<gene>
    <name evidence="8" type="ORF">DAPPUDRAFT_304083</name>
</gene>
<dbReference type="KEGG" id="dpx:DAPPUDRAFT_304083"/>
<organism evidence="8 9">
    <name type="scientific">Daphnia pulex</name>
    <name type="common">Water flea</name>
    <dbReference type="NCBI Taxonomy" id="6669"/>
    <lineage>
        <taxon>Eukaryota</taxon>
        <taxon>Metazoa</taxon>
        <taxon>Ecdysozoa</taxon>
        <taxon>Arthropoda</taxon>
        <taxon>Crustacea</taxon>
        <taxon>Branchiopoda</taxon>
        <taxon>Diplostraca</taxon>
        <taxon>Cladocera</taxon>
        <taxon>Anomopoda</taxon>
        <taxon>Daphniidae</taxon>
        <taxon>Daphnia</taxon>
    </lineage>
</organism>
<dbReference type="OMA" id="AFMFADW"/>
<dbReference type="InterPro" id="IPR052206">
    <property type="entry name" value="Retinol_saturase"/>
</dbReference>
<evidence type="ECO:0000256" key="5">
    <source>
        <dbReference type="ARBA" id="ARBA00022857"/>
    </source>
</evidence>
<dbReference type="InParanoid" id="E9GIZ5"/>
<keyword evidence="6" id="KW-0520">NAD</keyword>
<keyword evidence="7" id="KW-0472">Membrane</keyword>
<evidence type="ECO:0008006" key="10">
    <source>
        <dbReference type="Google" id="ProtNLM"/>
    </source>
</evidence>
<reference evidence="8 9" key="1">
    <citation type="journal article" date="2011" name="Science">
        <title>The ecoresponsive genome of Daphnia pulex.</title>
        <authorList>
            <person name="Colbourne J.K."/>
            <person name="Pfrender M.E."/>
            <person name="Gilbert D."/>
            <person name="Thomas W.K."/>
            <person name="Tucker A."/>
            <person name="Oakley T.H."/>
            <person name="Tokishita S."/>
            <person name="Aerts A."/>
            <person name="Arnold G.J."/>
            <person name="Basu M.K."/>
            <person name="Bauer D.J."/>
            <person name="Caceres C.E."/>
            <person name="Carmel L."/>
            <person name="Casola C."/>
            <person name="Choi J.H."/>
            <person name="Detter J.C."/>
            <person name="Dong Q."/>
            <person name="Dusheyko S."/>
            <person name="Eads B.D."/>
            <person name="Frohlich T."/>
            <person name="Geiler-Samerotte K.A."/>
            <person name="Gerlach D."/>
            <person name="Hatcher P."/>
            <person name="Jogdeo S."/>
            <person name="Krijgsveld J."/>
            <person name="Kriventseva E.V."/>
            <person name="Kultz D."/>
            <person name="Laforsch C."/>
            <person name="Lindquist E."/>
            <person name="Lopez J."/>
            <person name="Manak J.R."/>
            <person name="Muller J."/>
            <person name="Pangilinan J."/>
            <person name="Patwardhan R.P."/>
            <person name="Pitluck S."/>
            <person name="Pritham E.J."/>
            <person name="Rechtsteiner A."/>
            <person name="Rho M."/>
            <person name="Rogozin I.B."/>
            <person name="Sakarya O."/>
            <person name="Salamov A."/>
            <person name="Schaack S."/>
            <person name="Shapiro H."/>
            <person name="Shiga Y."/>
            <person name="Skalitzky C."/>
            <person name="Smith Z."/>
            <person name="Souvorov A."/>
            <person name="Sung W."/>
            <person name="Tang Z."/>
            <person name="Tsuchiya D."/>
            <person name="Tu H."/>
            <person name="Vos H."/>
            <person name="Wang M."/>
            <person name="Wolf Y.I."/>
            <person name="Yamagata H."/>
            <person name="Yamada T."/>
            <person name="Ye Y."/>
            <person name="Shaw J.R."/>
            <person name="Andrews J."/>
            <person name="Crease T.J."/>
            <person name="Tang H."/>
            <person name="Lucas S.M."/>
            <person name="Robertson H.M."/>
            <person name="Bork P."/>
            <person name="Koonin E.V."/>
            <person name="Zdobnov E.M."/>
            <person name="Grigoriev I.V."/>
            <person name="Lynch M."/>
            <person name="Boore J.L."/>
        </authorList>
    </citation>
    <scope>NUCLEOTIDE SEQUENCE [LARGE SCALE GENOMIC DNA]</scope>
</reference>
<dbReference type="PhylomeDB" id="E9GIZ5"/>
<dbReference type="STRING" id="6669.E9GIZ5"/>
<dbReference type="PANTHER" id="PTHR46091:SF3">
    <property type="entry name" value="AMINE OXIDASE DOMAIN-CONTAINING PROTEIN"/>
    <property type="match status" value="1"/>
</dbReference>
<keyword evidence="2" id="KW-0285">Flavoprotein</keyword>
<name>E9GIZ5_DAPPU</name>
<evidence type="ECO:0000313" key="8">
    <source>
        <dbReference type="EMBL" id="EFX80353.1"/>
    </source>
</evidence>
<dbReference type="PANTHER" id="PTHR46091">
    <property type="entry name" value="BLR7054 PROTEIN"/>
    <property type="match status" value="1"/>
</dbReference>
<dbReference type="AlphaFoldDB" id="E9GIZ5"/>
<feature type="transmembrane region" description="Helical" evidence="7">
    <location>
        <begin position="12"/>
        <end position="27"/>
    </location>
</feature>
<evidence type="ECO:0000256" key="3">
    <source>
        <dbReference type="ARBA" id="ARBA00022729"/>
    </source>
</evidence>
<dbReference type="EMBL" id="GL732547">
    <property type="protein sequence ID" value="EFX80353.1"/>
    <property type="molecule type" value="Genomic_DNA"/>
</dbReference>
<sequence length="637" mass="70515">MLFNVAPLLDGRNQAGVILAVFLGYYIKRRFFTSKKRSIKWKNPFAQDSRSPLTPLVTEQEKRDEILKKAFTKQLATEHQWDAIVIGSGMGGLSSAALLSKAGLKVLVLEKHGKCGGACHIFKAEGYEFDVGIHYVGNLTRHTLNKTLLDQISDGQIQWALLENNFDRVIVDAMSPTQREYNIPSGRGVWKNQLIEQFPEEKKAIETFFSMVNKVTRQTKAWVMVKVIPIWLVKLISLFGLPRFLSDFYALGGRTLKDVIESLTKNKDLQLLFAYSWGTYGEPPNRSSFALQALLHAHYEDGATYPIGGASEIPYRIVPVIERAGGRVLMKAPVSQILTEDGRVTGVRVGNKESSAVDIFAPIVISDAGVHNTLMDLLPENIAKTSPAWPLTSAMKPGIGCLSVFIGLRGTAEELGLKAENLWVFTDSSLEDGFNNIFDGRTLDDVLYKPYPAFFVGFPSAKDPSWESRYPGRSTITVVSFAPYSWFAQWSDLTVKKRGDEYDSLKNAIGQQIIDQITHLYPDLKNAIDYFSVGTPITNEHYLNAKEGAIYGLEHGVERFSPKQASLLRPETGIEGLFLSGQDVMCSGLVSAMLSGLLCASSVLKTNLFNDLILLHKKVKAAAAATATAQSQRSKED</sequence>
<dbReference type="PRINTS" id="PR00420">
    <property type="entry name" value="RNGMNOXGNASE"/>
</dbReference>
<dbReference type="HOGENOM" id="CLU_019722_1_0_1"/>
<keyword evidence="9" id="KW-1185">Reference proteome</keyword>
<dbReference type="Proteomes" id="UP000000305">
    <property type="component" value="Unassembled WGS sequence"/>
</dbReference>
<keyword evidence="7" id="KW-1133">Transmembrane helix</keyword>
<proteinExistence type="inferred from homology"/>
<comment type="similarity">
    <text evidence="1">Belongs to the carotenoid/retinoid oxidoreductase family. CrtISO subfamily.</text>
</comment>
<evidence type="ECO:0000313" key="9">
    <source>
        <dbReference type="Proteomes" id="UP000000305"/>
    </source>
</evidence>
<keyword evidence="5" id="KW-0521">NADP</keyword>
<dbReference type="Pfam" id="PF13450">
    <property type="entry name" value="NAD_binding_8"/>
    <property type="match status" value="1"/>
</dbReference>
<dbReference type="GO" id="GO:0016491">
    <property type="term" value="F:oxidoreductase activity"/>
    <property type="evidence" value="ECO:0000318"/>
    <property type="project" value="GO_Central"/>
</dbReference>
<dbReference type="OrthoDB" id="38045at2759"/>
<keyword evidence="7" id="KW-0812">Transmembrane</keyword>
<evidence type="ECO:0000256" key="4">
    <source>
        <dbReference type="ARBA" id="ARBA00022827"/>
    </source>
</evidence>
<evidence type="ECO:0000256" key="7">
    <source>
        <dbReference type="SAM" id="Phobius"/>
    </source>
</evidence>
<dbReference type="SUPFAM" id="SSF51905">
    <property type="entry name" value="FAD/NAD(P)-binding domain"/>
    <property type="match status" value="1"/>
</dbReference>
<dbReference type="InterPro" id="IPR036188">
    <property type="entry name" value="FAD/NAD-bd_sf"/>
</dbReference>
<dbReference type="eggNOG" id="KOG4254">
    <property type="taxonomic scope" value="Eukaryota"/>
</dbReference>
<keyword evidence="3" id="KW-0732">Signal</keyword>
<feature type="transmembrane region" description="Helical" evidence="7">
    <location>
        <begin position="221"/>
        <end position="241"/>
    </location>
</feature>
<evidence type="ECO:0000256" key="2">
    <source>
        <dbReference type="ARBA" id="ARBA00022630"/>
    </source>
</evidence>